<dbReference type="Pfam" id="PF13173">
    <property type="entry name" value="AAA_14"/>
    <property type="match status" value="1"/>
</dbReference>
<dbReference type="InterPro" id="IPR041682">
    <property type="entry name" value="AAA_14"/>
</dbReference>
<comment type="caution">
    <text evidence="3">The sequence shown here is derived from an EMBL/GenBank/DDBJ whole genome shotgun (WGS) entry which is preliminary data.</text>
</comment>
<dbReference type="GO" id="GO:0005524">
    <property type="term" value="F:ATP binding"/>
    <property type="evidence" value="ECO:0007669"/>
    <property type="project" value="UniProtKB-KW"/>
</dbReference>
<dbReference type="PANTHER" id="PTHR43566">
    <property type="entry name" value="CONSERVED PROTEIN"/>
    <property type="match status" value="1"/>
</dbReference>
<feature type="domain" description="DUF4143" evidence="2">
    <location>
        <begin position="183"/>
        <end position="339"/>
    </location>
</feature>
<organism evidence="3 4">
    <name type="scientific">Flavobacterium ponti</name>
    <dbReference type="NCBI Taxonomy" id="665133"/>
    <lineage>
        <taxon>Bacteria</taxon>
        <taxon>Pseudomonadati</taxon>
        <taxon>Bacteroidota</taxon>
        <taxon>Flavobacteriia</taxon>
        <taxon>Flavobacteriales</taxon>
        <taxon>Flavobacteriaceae</taxon>
        <taxon>Flavobacterium</taxon>
    </lineage>
</organism>
<sequence length="372" mass="43286">MISRVQQNYLDSLLFKGKAILIFGARQVGKTSIMKNTIKNHSFLWLNGDEPDTQLLLENITSDRLNAIVGLNKILVIDEAQMIHNIGLLIKRMVDNFPEIQIIASGSSAFELADKTKESMVGRKEEIQLFPLSFSEMVTHTNFVEENRLLPHRLVYGYYPEVVTNIGNEEKILNDLVDGFLYKDILNIEGIKKSATLHKLVQMLAFRIGSEINTTSLGNDLGINRLTVEKYIDILEKNFIVFSLNAFSKNQDNELKKGRKVYFYDVGLRNRIIKNFKPIELRDDVGALWENFIISERRKKLSYENNFSDTFFWRNTQQAEIDYLEIKNQEIDAYEIKYNPNVKVKFTKSFTKNYEPKTTKVIHNNNFWEFIL</sequence>
<proteinExistence type="predicted"/>
<dbReference type="RefSeq" id="WP_379737500.1">
    <property type="nucleotide sequence ID" value="NZ_JBHSGW010000001.1"/>
</dbReference>
<evidence type="ECO:0000259" key="2">
    <source>
        <dbReference type="Pfam" id="PF13635"/>
    </source>
</evidence>
<evidence type="ECO:0000259" key="1">
    <source>
        <dbReference type="Pfam" id="PF13173"/>
    </source>
</evidence>
<keyword evidence="3" id="KW-0547">Nucleotide-binding</keyword>
<dbReference type="InterPro" id="IPR025420">
    <property type="entry name" value="DUF4143"/>
</dbReference>
<reference evidence="4" key="1">
    <citation type="journal article" date="2019" name="Int. J. Syst. Evol. Microbiol.">
        <title>The Global Catalogue of Microorganisms (GCM) 10K type strain sequencing project: providing services to taxonomists for standard genome sequencing and annotation.</title>
        <authorList>
            <consortium name="The Broad Institute Genomics Platform"/>
            <consortium name="The Broad Institute Genome Sequencing Center for Infectious Disease"/>
            <person name="Wu L."/>
            <person name="Ma J."/>
        </authorList>
    </citation>
    <scope>NUCLEOTIDE SEQUENCE [LARGE SCALE GENOMIC DNA]</scope>
    <source>
        <strain evidence="4">CCUG 50349</strain>
    </source>
</reference>
<dbReference type="EMBL" id="JBHSGW010000001">
    <property type="protein sequence ID" value="MFC4738528.1"/>
    <property type="molecule type" value="Genomic_DNA"/>
</dbReference>
<name>A0ABV9NYU4_9FLAO</name>
<protein>
    <submittedName>
        <fullName evidence="3">ATP-binding protein</fullName>
    </submittedName>
</protein>
<accession>A0ABV9NYU4</accession>
<evidence type="ECO:0000313" key="4">
    <source>
        <dbReference type="Proteomes" id="UP001595885"/>
    </source>
</evidence>
<dbReference type="InterPro" id="IPR027417">
    <property type="entry name" value="P-loop_NTPase"/>
</dbReference>
<dbReference type="Proteomes" id="UP001595885">
    <property type="component" value="Unassembled WGS sequence"/>
</dbReference>
<evidence type="ECO:0000313" key="3">
    <source>
        <dbReference type="EMBL" id="MFC4738528.1"/>
    </source>
</evidence>
<keyword evidence="4" id="KW-1185">Reference proteome</keyword>
<dbReference type="PANTHER" id="PTHR43566:SF1">
    <property type="entry name" value="AAA+ ATPASE DOMAIN-CONTAINING PROTEIN"/>
    <property type="match status" value="1"/>
</dbReference>
<dbReference type="Pfam" id="PF13635">
    <property type="entry name" value="DUF4143"/>
    <property type="match status" value="1"/>
</dbReference>
<dbReference type="Gene3D" id="3.40.50.300">
    <property type="entry name" value="P-loop containing nucleotide triphosphate hydrolases"/>
    <property type="match status" value="1"/>
</dbReference>
<dbReference type="SUPFAM" id="SSF52540">
    <property type="entry name" value="P-loop containing nucleoside triphosphate hydrolases"/>
    <property type="match status" value="1"/>
</dbReference>
<gene>
    <name evidence="3" type="ORF">ACFO3U_00820</name>
</gene>
<feature type="domain" description="AAA" evidence="1">
    <location>
        <begin position="18"/>
        <end position="137"/>
    </location>
</feature>
<keyword evidence="3" id="KW-0067">ATP-binding</keyword>